<reference evidence="1" key="1">
    <citation type="submission" date="2022-04" db="EMBL/GenBank/DDBJ databases">
        <title>Hymenobacter sp. isolated from the air.</title>
        <authorList>
            <person name="Won M."/>
            <person name="Lee C.-M."/>
            <person name="Woen H.-Y."/>
            <person name="Kwon S.-W."/>
        </authorList>
    </citation>
    <scope>NUCLEOTIDE SEQUENCE</scope>
    <source>
        <strain evidence="1">5116S-3</strain>
    </source>
</reference>
<proteinExistence type="predicted"/>
<dbReference type="AlphaFoldDB" id="A0A8T9Q2S7"/>
<evidence type="ECO:0000313" key="1">
    <source>
        <dbReference type="EMBL" id="UOQ72026.1"/>
    </source>
</evidence>
<organism evidence="1 2">
    <name type="scientific">Hymenobacter cellulosilyticus</name>
    <dbReference type="NCBI Taxonomy" id="2932248"/>
    <lineage>
        <taxon>Bacteria</taxon>
        <taxon>Pseudomonadati</taxon>
        <taxon>Bacteroidota</taxon>
        <taxon>Cytophagia</taxon>
        <taxon>Cytophagales</taxon>
        <taxon>Hymenobacteraceae</taxon>
        <taxon>Hymenobacter</taxon>
    </lineage>
</organism>
<dbReference type="EMBL" id="CP095046">
    <property type="protein sequence ID" value="UOQ72026.1"/>
    <property type="molecule type" value="Genomic_DNA"/>
</dbReference>
<protein>
    <submittedName>
        <fullName evidence="1">Uncharacterized protein</fullName>
    </submittedName>
</protein>
<keyword evidence="2" id="KW-1185">Reference proteome</keyword>
<sequence>MAALRTLAGVLEPVKEYKRHFQGFTYTPTTPLTRLVDAAPAESEAARQFGVAVEGLNQYLELAPAAERFKGASSKALLSFLNSQLRTWESNDQKLQPLLLKGSSLWEYAPLSTQLRLLSALGLERLQMLEKGQKPSAAWQATALKQLDAAKAPRVRLSWPWSTTCASS</sequence>
<dbReference type="Proteomes" id="UP000831796">
    <property type="component" value="Chromosome"/>
</dbReference>
<accession>A0A8T9Q2S7</accession>
<gene>
    <name evidence="1" type="ORF">MUN79_26170</name>
</gene>
<evidence type="ECO:0000313" key="2">
    <source>
        <dbReference type="Proteomes" id="UP000831796"/>
    </source>
</evidence>
<dbReference type="KEGG" id="hcu:MUN79_26170"/>
<dbReference type="RefSeq" id="WP_244675425.1">
    <property type="nucleotide sequence ID" value="NZ_CP095046.1"/>
</dbReference>
<name>A0A8T9Q2S7_9BACT</name>